<keyword evidence="3" id="KW-1185">Reference proteome</keyword>
<feature type="compositionally biased region" description="Basic and acidic residues" evidence="1">
    <location>
        <begin position="1"/>
        <end position="14"/>
    </location>
</feature>
<proteinExistence type="predicted"/>
<keyword evidence="2" id="KW-0689">Ribosomal protein</keyword>
<gene>
    <name evidence="2" type="ORF">KUF71_024636</name>
</gene>
<dbReference type="EMBL" id="JAHWGI010000424">
    <property type="protein sequence ID" value="KAK3915360.1"/>
    <property type="molecule type" value="Genomic_DNA"/>
</dbReference>
<evidence type="ECO:0000313" key="2">
    <source>
        <dbReference type="EMBL" id="KAK3915360.1"/>
    </source>
</evidence>
<sequence>MRSTEIRTRQKRSDSVVGLGRGTGMLTTTLSVRTPVGEANRNPYLPAWTGPAARRRRLSLRLRSCRLLQGMARR</sequence>
<dbReference type="AlphaFoldDB" id="A0AAE1H7S3"/>
<name>A0AAE1H7S3_9NEOP</name>
<dbReference type="GO" id="GO:0005840">
    <property type="term" value="C:ribosome"/>
    <property type="evidence" value="ECO:0007669"/>
    <property type="project" value="UniProtKB-KW"/>
</dbReference>
<accession>A0AAE1H7S3</accession>
<evidence type="ECO:0000256" key="1">
    <source>
        <dbReference type="SAM" id="MobiDB-lite"/>
    </source>
</evidence>
<evidence type="ECO:0000313" key="3">
    <source>
        <dbReference type="Proteomes" id="UP001219518"/>
    </source>
</evidence>
<organism evidence="2 3">
    <name type="scientific">Frankliniella fusca</name>
    <dbReference type="NCBI Taxonomy" id="407009"/>
    <lineage>
        <taxon>Eukaryota</taxon>
        <taxon>Metazoa</taxon>
        <taxon>Ecdysozoa</taxon>
        <taxon>Arthropoda</taxon>
        <taxon>Hexapoda</taxon>
        <taxon>Insecta</taxon>
        <taxon>Pterygota</taxon>
        <taxon>Neoptera</taxon>
        <taxon>Paraneoptera</taxon>
        <taxon>Thysanoptera</taxon>
        <taxon>Terebrantia</taxon>
        <taxon>Thripoidea</taxon>
        <taxon>Thripidae</taxon>
        <taxon>Frankliniella</taxon>
    </lineage>
</organism>
<comment type="caution">
    <text evidence="2">The sequence shown here is derived from an EMBL/GenBank/DDBJ whole genome shotgun (WGS) entry which is preliminary data.</text>
</comment>
<protein>
    <submittedName>
        <fullName evidence="2">30S ribosomal protein S16</fullName>
    </submittedName>
</protein>
<keyword evidence="2" id="KW-0687">Ribonucleoprotein</keyword>
<reference evidence="2" key="1">
    <citation type="submission" date="2021-07" db="EMBL/GenBank/DDBJ databases">
        <authorList>
            <person name="Catto M.A."/>
            <person name="Jacobson A."/>
            <person name="Kennedy G."/>
            <person name="Labadie P."/>
            <person name="Hunt B.G."/>
            <person name="Srinivasan R."/>
        </authorList>
    </citation>
    <scope>NUCLEOTIDE SEQUENCE</scope>
    <source>
        <strain evidence="2">PL_HMW_Pooled</strain>
        <tissue evidence="2">Head</tissue>
    </source>
</reference>
<feature type="region of interest" description="Disordered" evidence="1">
    <location>
        <begin position="1"/>
        <end position="22"/>
    </location>
</feature>
<reference evidence="2" key="2">
    <citation type="journal article" date="2023" name="BMC Genomics">
        <title>Pest status, molecular evolution, and epigenetic factors derived from the genome assembly of Frankliniella fusca, a thysanopteran phytovirus vector.</title>
        <authorList>
            <person name="Catto M.A."/>
            <person name="Labadie P.E."/>
            <person name="Jacobson A.L."/>
            <person name="Kennedy G.G."/>
            <person name="Srinivasan R."/>
            <person name="Hunt B.G."/>
        </authorList>
    </citation>
    <scope>NUCLEOTIDE SEQUENCE</scope>
    <source>
        <strain evidence="2">PL_HMW_Pooled</strain>
    </source>
</reference>
<dbReference type="Proteomes" id="UP001219518">
    <property type="component" value="Unassembled WGS sequence"/>
</dbReference>